<gene>
    <name evidence="2" type="ORF">SAMN05192530_107189</name>
</gene>
<dbReference type="Pfam" id="PF12697">
    <property type="entry name" value="Abhydrolase_6"/>
    <property type="match status" value="1"/>
</dbReference>
<protein>
    <submittedName>
        <fullName evidence="2">Predicted dienelactone hydrolase</fullName>
    </submittedName>
</protein>
<dbReference type="Proteomes" id="UP000198793">
    <property type="component" value="Unassembled WGS sequence"/>
</dbReference>
<evidence type="ECO:0000313" key="3">
    <source>
        <dbReference type="Proteomes" id="UP000198793"/>
    </source>
</evidence>
<dbReference type="InterPro" id="IPR029058">
    <property type="entry name" value="AB_hydrolase_fold"/>
</dbReference>
<reference evidence="2 3" key="1">
    <citation type="submission" date="2016-10" db="EMBL/GenBank/DDBJ databases">
        <authorList>
            <person name="de Groot N.N."/>
        </authorList>
    </citation>
    <scope>NUCLEOTIDE SEQUENCE [LARGE SCALE GENOMIC DNA]</scope>
    <source>
        <strain evidence="3">L7-484,KACC 16230,DSM 25025</strain>
    </source>
</reference>
<keyword evidence="2" id="KW-0378">Hydrolase</keyword>
<dbReference type="InterPro" id="IPR000073">
    <property type="entry name" value="AB_hydrolase_1"/>
</dbReference>
<dbReference type="PANTHER" id="PTHR33428:SF14">
    <property type="entry name" value="CARBOXYLESTERASE TYPE B DOMAIN-CONTAINING PROTEIN"/>
    <property type="match status" value="1"/>
</dbReference>
<dbReference type="PANTHER" id="PTHR33428">
    <property type="entry name" value="CHLOROPHYLLASE-2, CHLOROPLASTIC"/>
    <property type="match status" value="1"/>
</dbReference>
<dbReference type="AlphaFoldDB" id="A0A1H0KBF7"/>
<feature type="domain" description="AB hydrolase-1" evidence="1">
    <location>
        <begin position="51"/>
        <end position="231"/>
    </location>
</feature>
<keyword evidence="3" id="KW-1185">Reference proteome</keyword>
<name>A0A1H0KBF7_9HYPH</name>
<dbReference type="STRING" id="1166073.SAMN05192530_107189"/>
<dbReference type="Gene3D" id="3.40.50.1820">
    <property type="entry name" value="alpha/beta hydrolase"/>
    <property type="match status" value="1"/>
</dbReference>
<dbReference type="SUPFAM" id="SSF53474">
    <property type="entry name" value="alpha/beta-Hydrolases"/>
    <property type="match status" value="1"/>
</dbReference>
<dbReference type="GO" id="GO:0016787">
    <property type="term" value="F:hydrolase activity"/>
    <property type="evidence" value="ECO:0007669"/>
    <property type="project" value="UniProtKB-KW"/>
</dbReference>
<sequence>MPGAWIPRDANMDAPVPTLSARAIRLPDPERGEDIQVRVSAPVTGRALPVILFSHGHGSSMDGYAPLVDFWSARGFVVVQPTYLDARRLGLHENDTRRPSIWRTRIADAKRVIDELDQVLKPVPGLRERIDPTRIAAVGHSFGGQTTSMLLGARMIAGDEDEDFADRRVKAGILLASGGRGGDDLSDLGRRITPYLDTSFDGMTTPALIVAGDADRSPLTVRGPDWFQDPFHLSPGPKALLTLRGGEHMLGGISGYEVTETTDENADRVRLIQEATLAYLRNELNGDRAGWTEIATRLSNGAEATIETKQASC</sequence>
<evidence type="ECO:0000313" key="2">
    <source>
        <dbReference type="EMBL" id="SDO53186.1"/>
    </source>
</evidence>
<evidence type="ECO:0000259" key="1">
    <source>
        <dbReference type="Pfam" id="PF12697"/>
    </source>
</evidence>
<dbReference type="EMBL" id="FNIT01000007">
    <property type="protein sequence ID" value="SDO53186.1"/>
    <property type="molecule type" value="Genomic_DNA"/>
</dbReference>
<organism evidence="2 3">
    <name type="scientific">Aureimonas jatrophae</name>
    <dbReference type="NCBI Taxonomy" id="1166073"/>
    <lineage>
        <taxon>Bacteria</taxon>
        <taxon>Pseudomonadati</taxon>
        <taxon>Pseudomonadota</taxon>
        <taxon>Alphaproteobacteria</taxon>
        <taxon>Hyphomicrobiales</taxon>
        <taxon>Aurantimonadaceae</taxon>
        <taxon>Aureimonas</taxon>
    </lineage>
</organism>
<accession>A0A1H0KBF7</accession>
<proteinExistence type="predicted"/>